<gene>
    <name evidence="3" type="ORF">B0F90DRAFT_1707858</name>
</gene>
<accession>A0AAD4M768</accession>
<evidence type="ECO:0000313" key="3">
    <source>
        <dbReference type="EMBL" id="KAI0303653.1"/>
    </source>
</evidence>
<organism evidence="3 4">
    <name type="scientific">Multifurca ochricompacta</name>
    <dbReference type="NCBI Taxonomy" id="376703"/>
    <lineage>
        <taxon>Eukaryota</taxon>
        <taxon>Fungi</taxon>
        <taxon>Dikarya</taxon>
        <taxon>Basidiomycota</taxon>
        <taxon>Agaricomycotina</taxon>
        <taxon>Agaricomycetes</taxon>
        <taxon>Russulales</taxon>
        <taxon>Russulaceae</taxon>
        <taxon>Multifurca</taxon>
    </lineage>
</organism>
<dbReference type="SUPFAM" id="SSF54506">
    <property type="entry name" value="Diaminopimelate epimerase-like"/>
    <property type="match status" value="2"/>
</dbReference>
<comment type="caution">
    <text evidence="3">The sequence shown here is derived from an EMBL/GenBank/DDBJ whole genome shotgun (WGS) entry which is preliminary data.</text>
</comment>
<protein>
    <submittedName>
        <fullName evidence="3">DUF453 domain-containing protein</fullName>
    </submittedName>
</protein>
<name>A0AAD4M768_9AGAM</name>
<comment type="similarity">
    <text evidence="1">Belongs to the PrpF family.</text>
</comment>
<dbReference type="Gene3D" id="3.10.310.10">
    <property type="entry name" value="Diaminopimelate Epimerase, Chain A, domain 1"/>
    <property type="match status" value="2"/>
</dbReference>
<sequence length="409" mass="43257">MVLQYFKHTPSPISSVLRAVRCSSSLAVVANPIPASFLRGGTSKGIFLNRAHLPPDQSQWDAIFLGIMGSPDAQYGRQLNGMGGGVSSLSKICVVGSPSESQKAAGMDVEYTFAQVGIRDSVIDYSGNCGNLSSMIGVFAVDEGICTPRISQGPKLTGTVRTFNTNTNKRIDNTFFVAESGNRYLPVLDGEQASIAGVPGRASPILLDFISPSGARTGRLLPTGRPLDTAHIRLSDSREVTIPVSLVDATNPTVFTSDQGLRTALGVPDDVSIDYAEFSVVDALERVRQAGASLMGLDPLAQAQPKVAVLKATPPNDGDADIVINAFSMGVLHRAVPMTVGLCLGVAASVPRTLAWEAIGNERNISELVRIRHPGGVVEVGAELGSDGEVMSARVMRTGRRLMKGVAWW</sequence>
<reference evidence="3" key="1">
    <citation type="journal article" date="2022" name="New Phytol.">
        <title>Evolutionary transition to the ectomycorrhizal habit in the genomes of a hyperdiverse lineage of mushroom-forming fungi.</title>
        <authorList>
            <person name="Looney B."/>
            <person name="Miyauchi S."/>
            <person name="Morin E."/>
            <person name="Drula E."/>
            <person name="Courty P.E."/>
            <person name="Kohler A."/>
            <person name="Kuo A."/>
            <person name="LaButti K."/>
            <person name="Pangilinan J."/>
            <person name="Lipzen A."/>
            <person name="Riley R."/>
            <person name="Andreopoulos W."/>
            <person name="He G."/>
            <person name="Johnson J."/>
            <person name="Nolan M."/>
            <person name="Tritt A."/>
            <person name="Barry K.W."/>
            <person name="Grigoriev I.V."/>
            <person name="Nagy L.G."/>
            <person name="Hibbett D."/>
            <person name="Henrissat B."/>
            <person name="Matheny P.B."/>
            <person name="Labbe J."/>
            <person name="Martin F.M."/>
        </authorList>
    </citation>
    <scope>NUCLEOTIDE SEQUENCE</scope>
    <source>
        <strain evidence="3">BPL690</strain>
    </source>
</reference>
<dbReference type="PANTHER" id="PTHR43709">
    <property type="entry name" value="ACONITATE ISOMERASE-RELATED"/>
    <property type="match status" value="1"/>
</dbReference>
<evidence type="ECO:0000256" key="1">
    <source>
        <dbReference type="ARBA" id="ARBA00007673"/>
    </source>
</evidence>
<evidence type="ECO:0000313" key="4">
    <source>
        <dbReference type="Proteomes" id="UP001203297"/>
    </source>
</evidence>
<keyword evidence="4" id="KW-1185">Reference proteome</keyword>
<dbReference type="InterPro" id="IPR007400">
    <property type="entry name" value="PrpF-like"/>
</dbReference>
<dbReference type="AlphaFoldDB" id="A0AAD4M768"/>
<keyword evidence="2" id="KW-0413">Isomerase</keyword>
<dbReference type="EMBL" id="WTXG01000008">
    <property type="protein sequence ID" value="KAI0303653.1"/>
    <property type="molecule type" value="Genomic_DNA"/>
</dbReference>
<dbReference type="GO" id="GO:0016853">
    <property type="term" value="F:isomerase activity"/>
    <property type="evidence" value="ECO:0007669"/>
    <property type="project" value="UniProtKB-KW"/>
</dbReference>
<proteinExistence type="inferred from homology"/>
<dbReference type="Proteomes" id="UP001203297">
    <property type="component" value="Unassembled WGS sequence"/>
</dbReference>
<dbReference type="PANTHER" id="PTHR43709:SF2">
    <property type="entry name" value="DUF453 DOMAIN PROTEIN (AFU_ORTHOLOGUE AFUA_6G00360)"/>
    <property type="match status" value="1"/>
</dbReference>
<dbReference type="Pfam" id="PF04303">
    <property type="entry name" value="PrpF"/>
    <property type="match status" value="1"/>
</dbReference>
<evidence type="ECO:0000256" key="2">
    <source>
        <dbReference type="ARBA" id="ARBA00023235"/>
    </source>
</evidence>